<comment type="function">
    <text evidence="7">Responsible for the coupling of flagellin expression to flagellar assembly by preventing expression of the flagellin genes when a component of the middle class of proteins is defective. It negatively regulates flagellar genes by inhibiting the activity of FliA by directly binding to FliA.</text>
</comment>
<reference evidence="10" key="1">
    <citation type="journal article" date="2020" name="mSystems">
        <title>Genome- and Community-Level Interaction Insights into Carbon Utilization and Element Cycling Functions of Hydrothermarchaeota in Hydrothermal Sediment.</title>
        <authorList>
            <person name="Zhou Z."/>
            <person name="Liu Y."/>
            <person name="Xu W."/>
            <person name="Pan J."/>
            <person name="Luo Z.H."/>
            <person name="Li M."/>
        </authorList>
    </citation>
    <scope>NUCLEOTIDE SEQUENCE [LARGE SCALE GENOMIC DNA]</scope>
    <source>
        <strain evidence="10">SpSt-853</strain>
    </source>
</reference>
<dbReference type="SUPFAM" id="SSF101498">
    <property type="entry name" value="Anti-sigma factor FlgM"/>
    <property type="match status" value="1"/>
</dbReference>
<evidence type="ECO:0000256" key="8">
    <source>
        <dbReference type="ARBA" id="ARBA00030117"/>
    </source>
</evidence>
<organism evidence="10">
    <name type="scientific">Desulfobacca acetoxidans</name>
    <dbReference type="NCBI Taxonomy" id="60893"/>
    <lineage>
        <taxon>Bacteria</taxon>
        <taxon>Pseudomonadati</taxon>
        <taxon>Thermodesulfobacteriota</taxon>
        <taxon>Desulfobaccia</taxon>
        <taxon>Desulfobaccales</taxon>
        <taxon>Desulfobaccaceae</taxon>
        <taxon>Desulfobacca</taxon>
    </lineage>
</organism>
<evidence type="ECO:0000256" key="6">
    <source>
        <dbReference type="ARBA" id="ARBA00023163"/>
    </source>
</evidence>
<dbReference type="GO" id="GO:0045892">
    <property type="term" value="P:negative regulation of DNA-templated transcription"/>
    <property type="evidence" value="ECO:0007669"/>
    <property type="project" value="InterPro"/>
</dbReference>
<dbReference type="GO" id="GO:0044781">
    <property type="term" value="P:bacterial-type flagellum organization"/>
    <property type="evidence" value="ECO:0007669"/>
    <property type="project" value="UniProtKB-KW"/>
</dbReference>
<keyword evidence="10" id="KW-0282">Flagellum</keyword>
<evidence type="ECO:0000256" key="5">
    <source>
        <dbReference type="ARBA" id="ARBA00023015"/>
    </source>
</evidence>
<feature type="domain" description="Anti-sigma-28 factor FlgM C-terminal" evidence="9">
    <location>
        <begin position="58"/>
        <end position="111"/>
    </location>
</feature>
<dbReference type="EMBL" id="DTKJ01000036">
    <property type="protein sequence ID" value="HGZ11504.1"/>
    <property type="molecule type" value="Genomic_DNA"/>
</dbReference>
<keyword evidence="6" id="KW-0804">Transcription</keyword>
<comment type="similarity">
    <text evidence="1">Belongs to the FlgM family.</text>
</comment>
<keyword evidence="3" id="KW-0678">Repressor</keyword>
<dbReference type="InterPro" id="IPR035890">
    <property type="entry name" value="Anti-sigma-28_factor_FlgM_sf"/>
</dbReference>
<sequence length="118" mass="12910">MAWDLTCIPSTLTETYEKLMKITDIKGLGVEELAAQQVDRSGAVSGKTSPETTAAATDIIQLSPQARLMHKASEVVYHTPDVRPEKVAALQEAVQQGTYQVDSKKVANRLITEILLEK</sequence>
<evidence type="ECO:0000256" key="7">
    <source>
        <dbReference type="ARBA" id="ARBA00024739"/>
    </source>
</evidence>
<comment type="caution">
    <text evidence="10">The sequence shown here is derived from an EMBL/GenBank/DDBJ whole genome shotgun (WGS) entry which is preliminary data.</text>
</comment>
<keyword evidence="5" id="KW-0805">Transcription regulation</keyword>
<evidence type="ECO:0000256" key="4">
    <source>
        <dbReference type="ARBA" id="ARBA00022795"/>
    </source>
</evidence>
<keyword evidence="10" id="KW-0969">Cilium</keyword>
<protein>
    <recommendedName>
        <fullName evidence="2">Negative regulator of flagellin synthesis</fullName>
    </recommendedName>
    <alternativeName>
        <fullName evidence="8">Anti-sigma-28 factor</fullName>
    </alternativeName>
</protein>
<dbReference type="AlphaFoldDB" id="A0A7C5ET04"/>
<evidence type="ECO:0000313" key="10">
    <source>
        <dbReference type="EMBL" id="HGZ11504.1"/>
    </source>
</evidence>
<keyword evidence="4" id="KW-1005">Bacterial flagellum biogenesis</keyword>
<evidence type="ECO:0000256" key="1">
    <source>
        <dbReference type="ARBA" id="ARBA00005322"/>
    </source>
</evidence>
<name>A0A7C5ET04_9BACT</name>
<accession>A0A7C5ET04</accession>
<dbReference type="InterPro" id="IPR007412">
    <property type="entry name" value="FlgM"/>
</dbReference>
<dbReference type="NCBIfam" id="TIGR03824">
    <property type="entry name" value="FlgM_jcvi"/>
    <property type="match status" value="1"/>
</dbReference>
<evidence type="ECO:0000256" key="2">
    <source>
        <dbReference type="ARBA" id="ARBA00017823"/>
    </source>
</evidence>
<dbReference type="InterPro" id="IPR031316">
    <property type="entry name" value="FlgM_C"/>
</dbReference>
<proteinExistence type="inferred from homology"/>
<keyword evidence="10" id="KW-0966">Cell projection</keyword>
<dbReference type="Pfam" id="PF04316">
    <property type="entry name" value="FlgM"/>
    <property type="match status" value="1"/>
</dbReference>
<evidence type="ECO:0000256" key="3">
    <source>
        <dbReference type="ARBA" id="ARBA00022491"/>
    </source>
</evidence>
<gene>
    <name evidence="10" type="primary">flgM</name>
    <name evidence="10" type="ORF">ENW48_04750</name>
</gene>
<evidence type="ECO:0000259" key="9">
    <source>
        <dbReference type="Pfam" id="PF04316"/>
    </source>
</evidence>